<name>A0A8X6SX67_TRICX</name>
<organism evidence="1 2">
    <name type="scientific">Trichonephila clavipes</name>
    <name type="common">Golden silk orbweaver</name>
    <name type="synonym">Nephila clavipes</name>
    <dbReference type="NCBI Taxonomy" id="2585209"/>
    <lineage>
        <taxon>Eukaryota</taxon>
        <taxon>Metazoa</taxon>
        <taxon>Ecdysozoa</taxon>
        <taxon>Arthropoda</taxon>
        <taxon>Chelicerata</taxon>
        <taxon>Arachnida</taxon>
        <taxon>Araneae</taxon>
        <taxon>Araneomorphae</taxon>
        <taxon>Entelegynae</taxon>
        <taxon>Araneoidea</taxon>
        <taxon>Nephilidae</taxon>
        <taxon>Trichonephila</taxon>
    </lineage>
</organism>
<proteinExistence type="predicted"/>
<evidence type="ECO:0000313" key="1">
    <source>
        <dbReference type="EMBL" id="GFY17112.1"/>
    </source>
</evidence>
<keyword evidence="2" id="KW-1185">Reference proteome</keyword>
<dbReference type="AlphaFoldDB" id="A0A8X6SX67"/>
<sequence length="66" mass="7323">MQSPGWARSTQPSMFSVCRSMNTKFAWELNTVGLTSDLPPDRNIYPCTSVLKVMKTEMDTVGLGPL</sequence>
<accession>A0A8X6SX67</accession>
<evidence type="ECO:0000313" key="2">
    <source>
        <dbReference type="Proteomes" id="UP000887159"/>
    </source>
</evidence>
<dbReference type="EMBL" id="BMAU01021343">
    <property type="protein sequence ID" value="GFY17112.1"/>
    <property type="molecule type" value="Genomic_DNA"/>
</dbReference>
<dbReference type="Proteomes" id="UP000887159">
    <property type="component" value="Unassembled WGS sequence"/>
</dbReference>
<gene>
    <name evidence="1" type="ORF">TNCV_1088881</name>
</gene>
<comment type="caution">
    <text evidence="1">The sequence shown here is derived from an EMBL/GenBank/DDBJ whole genome shotgun (WGS) entry which is preliminary data.</text>
</comment>
<reference evidence="1" key="1">
    <citation type="submission" date="2020-08" db="EMBL/GenBank/DDBJ databases">
        <title>Multicomponent nature underlies the extraordinary mechanical properties of spider dragline silk.</title>
        <authorList>
            <person name="Kono N."/>
            <person name="Nakamura H."/>
            <person name="Mori M."/>
            <person name="Yoshida Y."/>
            <person name="Ohtoshi R."/>
            <person name="Malay A.D."/>
            <person name="Moran D.A.P."/>
            <person name="Tomita M."/>
            <person name="Numata K."/>
            <person name="Arakawa K."/>
        </authorList>
    </citation>
    <scope>NUCLEOTIDE SEQUENCE</scope>
</reference>
<protein>
    <submittedName>
        <fullName evidence="1">Uncharacterized protein</fullName>
    </submittedName>
</protein>